<dbReference type="PANTHER" id="PTHR46836:SF5">
    <property type="entry name" value="OS03G0819700 PROTEIN"/>
    <property type="match status" value="1"/>
</dbReference>
<reference evidence="3" key="1">
    <citation type="submission" date="2020-10" db="EMBL/GenBank/DDBJ databases">
        <authorList>
            <person name="Han B."/>
            <person name="Lu T."/>
            <person name="Zhao Q."/>
            <person name="Huang X."/>
            <person name="Zhao Y."/>
        </authorList>
    </citation>
    <scope>NUCLEOTIDE SEQUENCE</scope>
</reference>
<dbReference type="AlphaFoldDB" id="A0A811MJZ5"/>
<protein>
    <recommendedName>
        <fullName evidence="2">DUF4378 domain-containing protein</fullName>
    </recommendedName>
</protein>
<comment type="caution">
    <text evidence="3">The sequence shown here is derived from an EMBL/GenBank/DDBJ whole genome shotgun (WGS) entry which is preliminary data.</text>
</comment>
<dbReference type="OrthoDB" id="1925259at2759"/>
<evidence type="ECO:0000313" key="4">
    <source>
        <dbReference type="Proteomes" id="UP000604825"/>
    </source>
</evidence>
<accession>A0A811MJZ5</accession>
<proteinExistence type="predicted"/>
<evidence type="ECO:0000256" key="1">
    <source>
        <dbReference type="SAM" id="MobiDB-lite"/>
    </source>
</evidence>
<evidence type="ECO:0000313" key="3">
    <source>
        <dbReference type="EMBL" id="CAD6207339.1"/>
    </source>
</evidence>
<dbReference type="Proteomes" id="UP000604825">
    <property type="component" value="Unassembled WGS sequence"/>
</dbReference>
<evidence type="ECO:0000259" key="2">
    <source>
        <dbReference type="Pfam" id="PF14309"/>
    </source>
</evidence>
<sequence length="597" mass="66305">MGWSGTSVSGRRRWARRSCRTGGGRGGAGGVVRRTVAAPATTAPRVTEGFAHVDKQRRVHGVLSDFRCNSGSTDHLSSNIGEFKHKSSHRTSTCPPSMQRLGTEIKHDAARGVQVDKTSNDNGLCHASNTVSGMPIRPKYYLSNPNNNLKNPLTVKSCSEISDFSYQLFRSAKRSASPKMGLTSTNCSLSEKMSLLRQPRHGDNHQNQNCISALNQRHKIVTPRGATDLLNKDNVHEHLNSSLERHSQALLNNALIREKQLCCSDILNQKGPEQTWSSTYSESEKILCFSSSDSIDDLQASSSSDTSDSSNLSSLGVIASDQWNTTFKKGYYPHAACLDSTSVIYAKEIGQASPISVLQPLSEDCSDSENIRREPADPYDLQLRLELGTFAPTETAAEASSIVGTSDCLSSEVELSDEKPIQLVEDILEGFEDDEERDFSYLLDMLIASGIHGTAEDQMYRVCQSLDYPAGDDVFEKLEKKYIKVVQWSRSDRKLLFDMINTILSQILAPCLNMQPWVNTTRNLAPLWGSEGLLEKVLQVLVQRREQLAPSETKPEKKGFDTKWQDLVDCIDRAGRDIERMIKDDLLEELVLEFLCS</sequence>
<feature type="domain" description="DUF4378" evidence="2">
    <location>
        <begin position="438"/>
        <end position="589"/>
    </location>
</feature>
<gene>
    <name evidence="3" type="ORF">NCGR_LOCUS4908</name>
</gene>
<dbReference type="EMBL" id="CAJGYO010000001">
    <property type="protein sequence ID" value="CAD6207339.1"/>
    <property type="molecule type" value="Genomic_DNA"/>
</dbReference>
<organism evidence="3 4">
    <name type="scientific">Miscanthus lutarioriparius</name>
    <dbReference type="NCBI Taxonomy" id="422564"/>
    <lineage>
        <taxon>Eukaryota</taxon>
        <taxon>Viridiplantae</taxon>
        <taxon>Streptophyta</taxon>
        <taxon>Embryophyta</taxon>
        <taxon>Tracheophyta</taxon>
        <taxon>Spermatophyta</taxon>
        <taxon>Magnoliopsida</taxon>
        <taxon>Liliopsida</taxon>
        <taxon>Poales</taxon>
        <taxon>Poaceae</taxon>
        <taxon>PACMAD clade</taxon>
        <taxon>Panicoideae</taxon>
        <taxon>Andropogonodae</taxon>
        <taxon>Andropogoneae</taxon>
        <taxon>Saccharinae</taxon>
        <taxon>Miscanthus</taxon>
    </lineage>
</organism>
<feature type="region of interest" description="Disordered" evidence="1">
    <location>
        <begin position="1"/>
        <end position="30"/>
    </location>
</feature>
<feature type="compositionally biased region" description="Basic residues" evidence="1">
    <location>
        <begin position="10"/>
        <end position="19"/>
    </location>
</feature>
<dbReference type="PANTHER" id="PTHR46836">
    <property type="entry name" value="AFADIN"/>
    <property type="match status" value="1"/>
</dbReference>
<dbReference type="InterPro" id="IPR025486">
    <property type="entry name" value="DUF4378"/>
</dbReference>
<name>A0A811MJZ5_9POAL</name>
<feature type="compositionally biased region" description="Gly residues" evidence="1">
    <location>
        <begin position="21"/>
        <end position="30"/>
    </location>
</feature>
<dbReference type="Pfam" id="PF14309">
    <property type="entry name" value="DUF4378"/>
    <property type="match status" value="1"/>
</dbReference>
<keyword evidence="4" id="KW-1185">Reference proteome</keyword>